<comment type="cofactor">
    <cofactor evidence="1">
        <name>Mg(2+)</name>
        <dbReference type="ChEBI" id="CHEBI:18420"/>
    </cofactor>
</comment>
<dbReference type="FunFam" id="3.30.70.270:FF:000001">
    <property type="entry name" value="Diguanylate cyclase domain protein"/>
    <property type="match status" value="1"/>
</dbReference>
<reference evidence="5 6" key="1">
    <citation type="submission" date="2019-07" db="EMBL/GenBank/DDBJ databases">
        <title>Diversity of Bacteria from Kongsfjorden, Arctic.</title>
        <authorList>
            <person name="Yu Y."/>
        </authorList>
    </citation>
    <scope>NUCLEOTIDE SEQUENCE [LARGE SCALE GENOMIC DNA]</scope>
    <source>
        <strain evidence="5 6">SM1923</strain>
    </source>
</reference>
<dbReference type="SMART" id="SM00091">
    <property type="entry name" value="PAS"/>
    <property type="match status" value="3"/>
</dbReference>
<dbReference type="CDD" id="cd01949">
    <property type="entry name" value="GGDEF"/>
    <property type="match status" value="1"/>
</dbReference>
<dbReference type="PROSITE" id="PS50112">
    <property type="entry name" value="PAS"/>
    <property type="match status" value="2"/>
</dbReference>
<dbReference type="Pfam" id="PF08447">
    <property type="entry name" value="PAS_3"/>
    <property type="match status" value="1"/>
</dbReference>
<dbReference type="Proteomes" id="UP000319941">
    <property type="component" value="Unassembled WGS sequence"/>
</dbReference>
<dbReference type="InterPro" id="IPR000014">
    <property type="entry name" value="PAS"/>
</dbReference>
<feature type="domain" description="GGDEF" evidence="4">
    <location>
        <begin position="695"/>
        <end position="827"/>
    </location>
</feature>
<dbReference type="OrthoDB" id="5296913at2"/>
<feature type="domain" description="PAC" evidence="3">
    <location>
        <begin position="612"/>
        <end position="665"/>
    </location>
</feature>
<proteinExistence type="predicted"/>
<dbReference type="PROSITE" id="PS50887">
    <property type="entry name" value="GGDEF"/>
    <property type="match status" value="1"/>
</dbReference>
<comment type="caution">
    <text evidence="5">The sequence shown here is derived from an EMBL/GenBank/DDBJ whole genome shotgun (WGS) entry which is preliminary data.</text>
</comment>
<dbReference type="InterPro" id="IPR052155">
    <property type="entry name" value="Biofilm_reg_signaling"/>
</dbReference>
<dbReference type="NCBIfam" id="TIGR00254">
    <property type="entry name" value="GGDEF"/>
    <property type="match status" value="1"/>
</dbReference>
<dbReference type="SUPFAM" id="SSF55785">
    <property type="entry name" value="PYP-like sensor domain (PAS domain)"/>
    <property type="match status" value="4"/>
</dbReference>
<dbReference type="InterPro" id="IPR000160">
    <property type="entry name" value="GGDEF_dom"/>
</dbReference>
<dbReference type="InterPro" id="IPR043128">
    <property type="entry name" value="Rev_trsase/Diguanyl_cyclase"/>
</dbReference>
<dbReference type="InterPro" id="IPR013655">
    <property type="entry name" value="PAS_fold_3"/>
</dbReference>
<dbReference type="SUPFAM" id="SSF55073">
    <property type="entry name" value="Nucleotide cyclase"/>
    <property type="match status" value="1"/>
</dbReference>
<dbReference type="NCBIfam" id="TIGR00229">
    <property type="entry name" value="sensory_box"/>
    <property type="match status" value="2"/>
</dbReference>
<accession>A0A558HJ82</accession>
<dbReference type="PROSITE" id="PS50113">
    <property type="entry name" value="PAC"/>
    <property type="match status" value="1"/>
</dbReference>
<dbReference type="PANTHER" id="PTHR44757:SF2">
    <property type="entry name" value="BIOFILM ARCHITECTURE MAINTENANCE PROTEIN MBAA"/>
    <property type="match status" value="1"/>
</dbReference>
<keyword evidence="6" id="KW-1185">Reference proteome</keyword>
<evidence type="ECO:0000259" key="4">
    <source>
        <dbReference type="PROSITE" id="PS50887"/>
    </source>
</evidence>
<dbReference type="InterPro" id="IPR029787">
    <property type="entry name" value="Nucleotide_cyclase"/>
</dbReference>
<feature type="domain" description="PAS" evidence="2">
    <location>
        <begin position="54"/>
        <end position="83"/>
    </location>
</feature>
<evidence type="ECO:0000313" key="5">
    <source>
        <dbReference type="EMBL" id="TVU69196.1"/>
    </source>
</evidence>
<evidence type="ECO:0000313" key="6">
    <source>
        <dbReference type="Proteomes" id="UP000319941"/>
    </source>
</evidence>
<dbReference type="PANTHER" id="PTHR44757">
    <property type="entry name" value="DIGUANYLATE CYCLASE DGCP"/>
    <property type="match status" value="1"/>
</dbReference>
<dbReference type="InterPro" id="IPR035965">
    <property type="entry name" value="PAS-like_dom_sf"/>
</dbReference>
<name>A0A558HJ82_9GAMM</name>
<organism evidence="5 6">
    <name type="scientific">Cobetia crustatorum</name>
    <dbReference type="NCBI Taxonomy" id="553385"/>
    <lineage>
        <taxon>Bacteria</taxon>
        <taxon>Pseudomonadati</taxon>
        <taxon>Pseudomonadota</taxon>
        <taxon>Gammaproteobacteria</taxon>
        <taxon>Oceanospirillales</taxon>
        <taxon>Halomonadaceae</taxon>
        <taxon>Cobetia</taxon>
    </lineage>
</organism>
<sequence length="833" mass="94484">MASSAANVGECFWLRECWMGHSEENRMKKGFTLPESFTDSRLLLHHHAVVADIMFTLSADGQRFIGLNAAAERLLGYSVRDFLKQPGLWLSLVSIADRQRLSHFRSSVGRVERISYQIRDRSGQVLLFEECLWASGDGHPVCGRASDITRREQEAEEERQQLKAYRLMMIRSRDPMAILSLDETTLALQHANPAWHLYHDAAYIHAGKSLDRLYFTHVMRCLNSAEPRHCDISLSLPRGECRLSVQLISLGRSPSNGVQQVAVMTRDISAVHQRLEQAISQQSRLVQQVHDTPGTRYATRGEWPPEELQFISAGSEILTGLSRDLLLASPRIWQTRMDQDELDDCRERFAAAIRDRLTGLSFCYAFRHVDGRQRYFQDDMHLSYASDGEVTEVLGQLSDVSRGEASRRQLEHLMQQMPGVIFQCKLSRDDVFIYTYLSPVAAQLLGLEVETVLADPSLFLSRISDQDRIELLASARCSAGEQSPMELELRYEHPDGQERWLACVALPQPTDVPDGSITWNGYCDDVTARHRIERALRLSEERYRFILNSVSDLVSIEGSDGICQYISPSVEKLCGFRVEEICGQEIKKMIHPDDMMRVAKEVHRSACLGEVFRVDFRIQHKDGHTLWFESISTPSMDPGTGRYERVLSVSRNIHERKLIEQRREHEAMTDAMTGAMTRDCFFETLDTLLASSSREQLALILFDIDHFKRINDGHGHAAGDQVLTHLGEACRQQLRRDDCFARLGGEEFAVLLADAGTATGVSMAERLRQQIAALEFRFKTLKLRCTISMGVASPEPGESREAYLHRADMALYSAKRSGRNRVILASQARSEDN</sequence>
<dbReference type="InterPro" id="IPR001610">
    <property type="entry name" value="PAC"/>
</dbReference>
<dbReference type="AlphaFoldDB" id="A0A558HJ82"/>
<evidence type="ECO:0000259" key="2">
    <source>
        <dbReference type="PROSITE" id="PS50112"/>
    </source>
</evidence>
<feature type="domain" description="PAS" evidence="2">
    <location>
        <begin position="539"/>
        <end position="609"/>
    </location>
</feature>
<gene>
    <name evidence="5" type="ORF">FQP86_12120</name>
</gene>
<dbReference type="GO" id="GO:0003824">
    <property type="term" value="F:catalytic activity"/>
    <property type="evidence" value="ECO:0007669"/>
    <property type="project" value="UniProtKB-ARBA"/>
</dbReference>
<dbReference type="EMBL" id="VNFH01000008">
    <property type="protein sequence ID" value="TVU69196.1"/>
    <property type="molecule type" value="Genomic_DNA"/>
</dbReference>
<dbReference type="Gene3D" id="3.30.450.20">
    <property type="entry name" value="PAS domain"/>
    <property type="match status" value="4"/>
</dbReference>
<dbReference type="SMART" id="SM00267">
    <property type="entry name" value="GGDEF"/>
    <property type="match status" value="1"/>
</dbReference>
<dbReference type="Pfam" id="PF13426">
    <property type="entry name" value="PAS_9"/>
    <property type="match status" value="1"/>
</dbReference>
<dbReference type="SMART" id="SM00086">
    <property type="entry name" value="PAC"/>
    <property type="match status" value="3"/>
</dbReference>
<protein>
    <submittedName>
        <fullName evidence="5">Diguanylate cyclase</fullName>
    </submittedName>
</protein>
<evidence type="ECO:0000259" key="3">
    <source>
        <dbReference type="PROSITE" id="PS50113"/>
    </source>
</evidence>
<dbReference type="InterPro" id="IPR000700">
    <property type="entry name" value="PAS-assoc_C"/>
</dbReference>
<dbReference type="Gene3D" id="3.30.70.270">
    <property type="match status" value="1"/>
</dbReference>
<dbReference type="STRING" id="553385.GCA_000591415_00784"/>
<dbReference type="Pfam" id="PF00990">
    <property type="entry name" value="GGDEF"/>
    <property type="match status" value="1"/>
</dbReference>
<dbReference type="CDD" id="cd00130">
    <property type="entry name" value="PAS"/>
    <property type="match status" value="3"/>
</dbReference>
<evidence type="ECO:0000256" key="1">
    <source>
        <dbReference type="ARBA" id="ARBA00001946"/>
    </source>
</evidence>